<dbReference type="Ensembl" id="ENSCSAVT00000006220.1">
    <property type="protein sequence ID" value="ENSCSAVP00000006142.1"/>
    <property type="gene ID" value="ENSCSAVG00000003668.1"/>
</dbReference>
<dbReference type="InParanoid" id="H2YLE0"/>
<dbReference type="InterPro" id="IPR004308">
    <property type="entry name" value="GCS"/>
</dbReference>
<accession>H2YLE0</accession>
<evidence type="ECO:0000256" key="10">
    <source>
        <dbReference type="RuleBase" id="RU367135"/>
    </source>
</evidence>
<evidence type="ECO:0000256" key="9">
    <source>
        <dbReference type="ARBA" id="ARBA00032122"/>
    </source>
</evidence>
<evidence type="ECO:0000256" key="2">
    <source>
        <dbReference type="ARBA" id="ARBA00008100"/>
    </source>
</evidence>
<dbReference type="FunFam" id="3.30.590.50:FF:000002">
    <property type="entry name" value="Glutamate--cysteine ligase catalytic subunit"/>
    <property type="match status" value="1"/>
</dbReference>
<organism evidence="11 12">
    <name type="scientific">Ciona savignyi</name>
    <name type="common">Pacific transparent sea squirt</name>
    <dbReference type="NCBI Taxonomy" id="51511"/>
    <lineage>
        <taxon>Eukaryota</taxon>
        <taxon>Metazoa</taxon>
        <taxon>Chordata</taxon>
        <taxon>Tunicata</taxon>
        <taxon>Ascidiacea</taxon>
        <taxon>Phlebobranchia</taxon>
        <taxon>Cionidae</taxon>
        <taxon>Ciona</taxon>
    </lineage>
</organism>
<dbReference type="PANTHER" id="PTHR11164">
    <property type="entry name" value="GLUTAMATE CYSTEINE LIGASE"/>
    <property type="match status" value="1"/>
</dbReference>
<protein>
    <recommendedName>
        <fullName evidence="3 10">Glutamate--cysteine ligase</fullName>
        <ecNumber evidence="3 10">6.3.2.2</ecNumber>
    </recommendedName>
    <alternativeName>
        <fullName evidence="9 10">Gamma-ECS</fullName>
    </alternativeName>
    <alternativeName>
        <fullName evidence="8 10">Gamma-glutamylcysteine synthetase</fullName>
    </alternativeName>
</protein>
<comment type="catalytic activity">
    <reaction evidence="10">
        <text>L-cysteine + L-glutamate + ATP = gamma-L-glutamyl-L-cysteine + ADP + phosphate + H(+)</text>
        <dbReference type="Rhea" id="RHEA:13285"/>
        <dbReference type="ChEBI" id="CHEBI:15378"/>
        <dbReference type="ChEBI" id="CHEBI:29985"/>
        <dbReference type="ChEBI" id="CHEBI:30616"/>
        <dbReference type="ChEBI" id="CHEBI:35235"/>
        <dbReference type="ChEBI" id="CHEBI:43474"/>
        <dbReference type="ChEBI" id="CHEBI:58173"/>
        <dbReference type="ChEBI" id="CHEBI:456216"/>
        <dbReference type="EC" id="6.3.2.2"/>
    </reaction>
</comment>
<reference evidence="11" key="3">
    <citation type="submission" date="2025-09" db="UniProtKB">
        <authorList>
            <consortium name="Ensembl"/>
        </authorList>
    </citation>
    <scope>IDENTIFICATION</scope>
</reference>
<dbReference type="GO" id="GO:0004357">
    <property type="term" value="F:glutamate-cysteine ligase activity"/>
    <property type="evidence" value="ECO:0007669"/>
    <property type="project" value="UniProtKB-UniRule"/>
</dbReference>
<dbReference type="Proteomes" id="UP000007875">
    <property type="component" value="Unassembled WGS sequence"/>
</dbReference>
<evidence type="ECO:0000313" key="12">
    <source>
        <dbReference type="Proteomes" id="UP000007875"/>
    </source>
</evidence>
<evidence type="ECO:0000256" key="7">
    <source>
        <dbReference type="ARBA" id="ARBA00022840"/>
    </source>
</evidence>
<evidence type="ECO:0000256" key="1">
    <source>
        <dbReference type="ARBA" id="ARBA00005006"/>
    </source>
</evidence>
<evidence type="ECO:0000313" key="11">
    <source>
        <dbReference type="Ensembl" id="ENSCSAVP00000006142.1"/>
    </source>
</evidence>
<keyword evidence="6 10" id="KW-0547">Nucleotide-binding</keyword>
<keyword evidence="7 10" id="KW-0067">ATP-binding</keyword>
<proteinExistence type="inferred from homology"/>
<dbReference type="Gene3D" id="1.10.8.960">
    <property type="match status" value="1"/>
</dbReference>
<dbReference type="GO" id="GO:0006750">
    <property type="term" value="P:glutathione biosynthetic process"/>
    <property type="evidence" value="ECO:0007669"/>
    <property type="project" value="UniProtKB-UniRule"/>
</dbReference>
<evidence type="ECO:0000256" key="8">
    <source>
        <dbReference type="ARBA" id="ARBA00030585"/>
    </source>
</evidence>
<evidence type="ECO:0000256" key="3">
    <source>
        <dbReference type="ARBA" id="ARBA00012220"/>
    </source>
</evidence>
<dbReference type="GO" id="GO:0005524">
    <property type="term" value="F:ATP binding"/>
    <property type="evidence" value="ECO:0007669"/>
    <property type="project" value="UniProtKB-UniRule"/>
</dbReference>
<dbReference type="EC" id="6.3.2.2" evidence="3 10"/>
<keyword evidence="12" id="KW-1185">Reference proteome</keyword>
<dbReference type="Pfam" id="PF03074">
    <property type="entry name" value="GCS"/>
    <property type="match status" value="1"/>
</dbReference>
<evidence type="ECO:0000256" key="5">
    <source>
        <dbReference type="ARBA" id="ARBA00022684"/>
    </source>
</evidence>
<dbReference type="eggNOG" id="KOG3754">
    <property type="taxonomic scope" value="Eukaryota"/>
</dbReference>
<dbReference type="OMA" id="LANTDCR"/>
<dbReference type="UniPathway" id="UPA00142">
    <property type="reaction ID" value="UER00209"/>
</dbReference>
<reference evidence="11" key="2">
    <citation type="submission" date="2025-08" db="UniProtKB">
        <authorList>
            <consortium name="Ensembl"/>
        </authorList>
    </citation>
    <scope>IDENTIFICATION</scope>
</reference>
<reference evidence="12" key="1">
    <citation type="submission" date="2003-08" db="EMBL/GenBank/DDBJ databases">
        <authorList>
            <person name="Birren B."/>
            <person name="Nusbaum C."/>
            <person name="Abebe A."/>
            <person name="Abouelleil A."/>
            <person name="Adekoya E."/>
            <person name="Ait-zahra M."/>
            <person name="Allen N."/>
            <person name="Allen T."/>
            <person name="An P."/>
            <person name="Anderson M."/>
            <person name="Anderson S."/>
            <person name="Arachchi H."/>
            <person name="Armbruster J."/>
            <person name="Bachantsang P."/>
            <person name="Baldwin J."/>
            <person name="Barry A."/>
            <person name="Bayul T."/>
            <person name="Blitshsteyn B."/>
            <person name="Bloom T."/>
            <person name="Blye J."/>
            <person name="Boguslavskiy L."/>
            <person name="Borowsky M."/>
            <person name="Boukhgalter B."/>
            <person name="Brunache A."/>
            <person name="Butler J."/>
            <person name="Calixte N."/>
            <person name="Calvo S."/>
            <person name="Camarata J."/>
            <person name="Campo K."/>
            <person name="Chang J."/>
            <person name="Cheshatsang Y."/>
            <person name="Citroen M."/>
            <person name="Collymore A."/>
            <person name="Considine T."/>
            <person name="Cook A."/>
            <person name="Cooke P."/>
            <person name="Corum B."/>
            <person name="Cuomo C."/>
            <person name="David R."/>
            <person name="Dawoe T."/>
            <person name="Degray S."/>
            <person name="Dodge S."/>
            <person name="Dooley K."/>
            <person name="Dorje P."/>
            <person name="Dorjee K."/>
            <person name="Dorris L."/>
            <person name="Duffey N."/>
            <person name="Dupes A."/>
            <person name="Elkins T."/>
            <person name="Engels R."/>
            <person name="Erickson J."/>
            <person name="Farina A."/>
            <person name="Faro S."/>
            <person name="Ferreira P."/>
            <person name="Fischer H."/>
            <person name="Fitzgerald M."/>
            <person name="Foley K."/>
            <person name="Gage D."/>
            <person name="Galagan J."/>
            <person name="Gearin G."/>
            <person name="Gnerre S."/>
            <person name="Gnirke A."/>
            <person name="Goyette A."/>
            <person name="Graham J."/>
            <person name="Grandbois E."/>
            <person name="Gyaltsen K."/>
            <person name="Hafez N."/>
            <person name="Hagopian D."/>
            <person name="Hagos B."/>
            <person name="Hall J."/>
            <person name="Hatcher B."/>
            <person name="Heller A."/>
            <person name="Higgins H."/>
            <person name="Honan T."/>
            <person name="Horn A."/>
            <person name="Houde N."/>
            <person name="Hughes L."/>
            <person name="Hulme W."/>
            <person name="Husby E."/>
            <person name="Iliev I."/>
            <person name="Jaffe D."/>
            <person name="Jones C."/>
            <person name="Kamal M."/>
            <person name="Kamat A."/>
            <person name="Kamvysselis M."/>
            <person name="Karlsson E."/>
            <person name="Kells C."/>
            <person name="Kieu A."/>
            <person name="Kisner P."/>
            <person name="Kodira C."/>
            <person name="Kulbokas E."/>
            <person name="Labutti K."/>
            <person name="Lama D."/>
            <person name="Landers T."/>
            <person name="Leger J."/>
            <person name="Levine S."/>
            <person name="Lewis D."/>
            <person name="Lewis T."/>
            <person name="Lindblad-toh K."/>
            <person name="Liu X."/>
            <person name="Lokyitsang T."/>
            <person name="Lokyitsang Y."/>
            <person name="Lucien O."/>
            <person name="Lui A."/>
            <person name="Ma L.J."/>
            <person name="Mabbitt R."/>
            <person name="Macdonald J."/>
            <person name="Maclean C."/>
            <person name="Major J."/>
            <person name="Manning J."/>
            <person name="Marabella R."/>
            <person name="Maru K."/>
            <person name="Matthews C."/>
            <person name="Mauceli E."/>
            <person name="Mccarthy M."/>
            <person name="Mcdonough S."/>
            <person name="Mcghee T."/>
            <person name="Meldrim J."/>
            <person name="Meneus L."/>
            <person name="Mesirov J."/>
            <person name="Mihalev A."/>
            <person name="Mihova T."/>
            <person name="Mikkelsen T."/>
            <person name="Mlenga V."/>
            <person name="Moru K."/>
            <person name="Mozes J."/>
            <person name="Mulrain L."/>
            <person name="Munson G."/>
            <person name="Naylor J."/>
            <person name="Newes C."/>
            <person name="Nguyen C."/>
            <person name="Nguyen N."/>
            <person name="Nguyen T."/>
            <person name="Nicol R."/>
            <person name="Nielsen C."/>
            <person name="Nizzari M."/>
            <person name="Norbu C."/>
            <person name="Norbu N."/>
            <person name="O'donnell P."/>
            <person name="Okoawo O."/>
            <person name="O'leary S."/>
            <person name="Omotosho B."/>
            <person name="O'neill K."/>
            <person name="Osman S."/>
            <person name="Parker S."/>
            <person name="Perrin D."/>
            <person name="Phunkhang P."/>
            <person name="Piqani B."/>
            <person name="Purcell S."/>
            <person name="Rachupka T."/>
            <person name="Ramasamy U."/>
            <person name="Rameau R."/>
            <person name="Ray V."/>
            <person name="Raymond C."/>
            <person name="Retta R."/>
            <person name="Richardson S."/>
            <person name="Rise C."/>
            <person name="Rodriguez J."/>
            <person name="Rogers J."/>
            <person name="Rogov P."/>
            <person name="Rutman M."/>
            <person name="Schupbach R."/>
            <person name="Seaman C."/>
            <person name="Settipalli S."/>
            <person name="Sharpe T."/>
            <person name="Sheridan J."/>
            <person name="Sherpa N."/>
            <person name="Shi J."/>
            <person name="Smirnov S."/>
            <person name="Smith C."/>
            <person name="Sougnez C."/>
            <person name="Spencer B."/>
            <person name="Stalker J."/>
            <person name="Stange-thomann N."/>
            <person name="Stavropoulos S."/>
            <person name="Stetson K."/>
            <person name="Stone C."/>
            <person name="Stone S."/>
            <person name="Stubbs M."/>
            <person name="Talamas J."/>
            <person name="Tchuinga P."/>
            <person name="Tenzing P."/>
            <person name="Tesfaye S."/>
            <person name="Theodore J."/>
            <person name="Thoulutsang Y."/>
            <person name="Topham K."/>
            <person name="Towey S."/>
            <person name="Tsamla T."/>
            <person name="Tsomo N."/>
            <person name="Vallee D."/>
            <person name="Vassiliev H."/>
            <person name="Venkataraman V."/>
            <person name="Vinson J."/>
            <person name="Vo A."/>
            <person name="Wade C."/>
            <person name="Wang S."/>
            <person name="Wangchuk T."/>
            <person name="Wangdi T."/>
            <person name="Whittaker C."/>
            <person name="Wilkinson J."/>
            <person name="Wu Y."/>
            <person name="Wyman D."/>
            <person name="Yadav S."/>
            <person name="Yang S."/>
            <person name="Yang X."/>
            <person name="Yeager S."/>
            <person name="Yee E."/>
            <person name="Young G."/>
            <person name="Zainoun J."/>
            <person name="Zembeck L."/>
            <person name="Zimmer A."/>
            <person name="Zody M."/>
            <person name="Lander E."/>
        </authorList>
    </citation>
    <scope>NUCLEOTIDE SEQUENCE [LARGE SCALE GENOMIC DNA]</scope>
</reference>
<evidence type="ECO:0000256" key="6">
    <source>
        <dbReference type="ARBA" id="ARBA00022741"/>
    </source>
</evidence>
<keyword evidence="4 10" id="KW-0436">Ligase</keyword>
<dbReference type="SUPFAM" id="SSF55931">
    <property type="entry name" value="Glutamine synthetase/guanido kinase"/>
    <property type="match status" value="1"/>
</dbReference>
<dbReference type="AlphaFoldDB" id="H2YLE0"/>
<comment type="pathway">
    <text evidence="1 10">Sulfur metabolism; glutathione biosynthesis; glutathione from L-cysteine and L-glutamate: step 1/2.</text>
</comment>
<comment type="similarity">
    <text evidence="2 10">Belongs to the glutamate--cysteine ligase type 3 family.</text>
</comment>
<dbReference type="GO" id="GO:0017109">
    <property type="term" value="C:glutamate-cysteine ligase complex"/>
    <property type="evidence" value="ECO:0007669"/>
    <property type="project" value="TreeGrafter"/>
</dbReference>
<dbReference type="GeneTree" id="ENSGT00390000011908"/>
<evidence type="ECO:0000256" key="4">
    <source>
        <dbReference type="ARBA" id="ARBA00022598"/>
    </source>
</evidence>
<sequence length="643" mass="74274">MGFLKFEGTPMTWTEILPHLNAVKALGIRQFLHTYKRLANRPNDDLKWGDEIEYMIVRFNHKERKAQLSIRAEEIWKALQKIQNEMNERYSNRLRANWSPEYARYCLESSPGEPFEGSLEHLAFVEKNMKQRREQIKKMLNEDEMVLSLTGFPRLGCPDCVYTHTTYNQAANPVSHSLFYPDCAISTHPRFPYLTQNIRERRSSKIEINIPIFKDINTMSPFVEIFGDPESDGASKVDHVYMDAMGFGMGTTGLQCTIQASNLDEAKHLYDQLAPICPIMLALSAASPIYKGFLTAIDTRWDVIAASVDDRTAKERYASLRTVGLHVFVGRGVNVSLTIRQSRFGAIESYLSPQNKQFNDIDIEIEPETKTTLLNAGVEESLANHIAHLWIRDPLTLFSKQISNMTEERMDYFENIQSTNWQSLRFKPPPPDSDIGWRIEFRPLEAQLTDFENAAYVVFVVLLSRVILANKLDFVIPMSYVIEGMHRAQRNNAVMKEKFYFRRNIKCFEEAENKNETNATNVKFNTNGYSELCPQHKNSTCQFTEMNVNTIINGTEDFPGLISIIHIYLNSVKIETKARSVINTYLNLISKRATGKLWEYLTAAEWKRQFVLHHEEYKHDSVVTDSIAYDLLMRCDQIEKREV</sequence>
<dbReference type="STRING" id="51511.ENSCSAVP00000006142"/>
<dbReference type="PANTHER" id="PTHR11164:SF0">
    <property type="entry name" value="GLUTAMATE--CYSTEINE LIGASE CATALYTIC SUBUNIT"/>
    <property type="match status" value="1"/>
</dbReference>
<dbReference type="Gene3D" id="3.30.590.50">
    <property type="match status" value="2"/>
</dbReference>
<keyword evidence="5 10" id="KW-0317">Glutathione biosynthesis</keyword>
<dbReference type="InterPro" id="IPR014746">
    <property type="entry name" value="Gln_synth/guanido_kin_cat_dom"/>
</dbReference>
<name>H2YLE0_CIOSA</name>